<keyword evidence="2 5" id="KW-0456">Lyase</keyword>
<keyword evidence="8" id="KW-1185">Reference proteome</keyword>
<dbReference type="Proteomes" id="UP001326110">
    <property type="component" value="Chromosome"/>
</dbReference>
<dbReference type="HAMAP" id="MF_00601">
    <property type="entry name" value="EutC"/>
    <property type="match status" value="1"/>
</dbReference>
<evidence type="ECO:0000256" key="3">
    <source>
        <dbReference type="ARBA" id="ARBA00023285"/>
    </source>
</evidence>
<feature type="binding site" evidence="5">
    <location>
        <position position="281"/>
    </location>
    <ligand>
        <name>adenosylcob(III)alamin</name>
        <dbReference type="ChEBI" id="CHEBI:18408"/>
    </ligand>
</feature>
<organism evidence="7 8">
    <name type="scientific">Duganella zoogloeoides</name>
    <dbReference type="NCBI Taxonomy" id="75659"/>
    <lineage>
        <taxon>Bacteria</taxon>
        <taxon>Pseudomonadati</taxon>
        <taxon>Pseudomonadota</taxon>
        <taxon>Betaproteobacteria</taxon>
        <taxon>Burkholderiales</taxon>
        <taxon>Oxalobacteraceae</taxon>
        <taxon>Telluria group</taxon>
        <taxon>Duganella</taxon>
    </lineage>
</organism>
<comment type="subcellular location">
    <subcellularLocation>
        <location evidence="5">Bacterial microcompartment</location>
    </subcellularLocation>
</comment>
<protein>
    <recommendedName>
        <fullName evidence="5">Ethanolamine ammonia-lyase small subunit</fullName>
        <shortName evidence="5">EAL small subunit</shortName>
        <ecNumber evidence="5">4.3.1.7</ecNumber>
    </recommendedName>
</protein>
<keyword evidence="1 5" id="KW-0846">Cobalamin</keyword>
<evidence type="ECO:0000256" key="4">
    <source>
        <dbReference type="ARBA" id="ARBA00024446"/>
    </source>
</evidence>
<dbReference type="PANTHER" id="PTHR39330">
    <property type="entry name" value="ETHANOLAMINE AMMONIA-LYASE LIGHT CHAIN"/>
    <property type="match status" value="1"/>
</dbReference>
<comment type="catalytic activity">
    <reaction evidence="5">
        <text>ethanolamine = acetaldehyde + NH4(+)</text>
        <dbReference type="Rhea" id="RHEA:15313"/>
        <dbReference type="ChEBI" id="CHEBI:15343"/>
        <dbReference type="ChEBI" id="CHEBI:28938"/>
        <dbReference type="ChEBI" id="CHEBI:57603"/>
        <dbReference type="EC" id="4.3.1.7"/>
    </reaction>
</comment>
<dbReference type="RefSeq" id="WP_019923591.1">
    <property type="nucleotide sequence ID" value="NZ_CP140152.1"/>
</dbReference>
<evidence type="ECO:0000256" key="6">
    <source>
        <dbReference type="SAM" id="MobiDB-lite"/>
    </source>
</evidence>
<dbReference type="PANTHER" id="PTHR39330:SF1">
    <property type="entry name" value="ETHANOLAMINE AMMONIA-LYASE SMALL SUBUNIT"/>
    <property type="match status" value="1"/>
</dbReference>
<dbReference type="GeneID" id="43165201"/>
<comment type="pathway">
    <text evidence="5">Amine and polyamine degradation; ethanolamine degradation.</text>
</comment>
<dbReference type="InterPro" id="IPR042255">
    <property type="entry name" value="EutC_N"/>
</dbReference>
<comment type="subunit">
    <text evidence="5">The basic unit is a heterodimer which dimerizes to form tetramers. The heterotetramers trimerize; 6 large subunits form a core ring with 6 small subunits projecting outwards.</text>
</comment>
<feature type="binding site" evidence="5">
    <location>
        <position position="231"/>
    </location>
    <ligand>
        <name>adenosylcob(III)alamin</name>
        <dbReference type="ChEBI" id="CHEBI:18408"/>
    </ligand>
</feature>
<evidence type="ECO:0000256" key="5">
    <source>
        <dbReference type="HAMAP-Rule" id="MF_00601"/>
    </source>
</evidence>
<evidence type="ECO:0000313" key="8">
    <source>
        <dbReference type="Proteomes" id="UP001326110"/>
    </source>
</evidence>
<dbReference type="InterPro" id="IPR042251">
    <property type="entry name" value="EutC_C"/>
</dbReference>
<dbReference type="Pfam" id="PF05985">
    <property type="entry name" value="EutC"/>
    <property type="match status" value="2"/>
</dbReference>
<keyword evidence="4 5" id="KW-1283">Bacterial microcompartment</keyword>
<dbReference type="EMBL" id="CP140152">
    <property type="protein sequence ID" value="WQH04808.1"/>
    <property type="molecule type" value="Genomic_DNA"/>
</dbReference>
<dbReference type="Gene3D" id="3.40.50.11240">
    <property type="entry name" value="Ethanolamine ammonia-lyase light chain (EutC)"/>
    <property type="match status" value="1"/>
</dbReference>
<dbReference type="Gene3D" id="1.10.30.40">
    <property type="entry name" value="Ethanolamine ammonia-lyase light chain (EutC), N-terminal domain"/>
    <property type="match status" value="1"/>
</dbReference>
<evidence type="ECO:0000313" key="7">
    <source>
        <dbReference type="EMBL" id="WQH04808.1"/>
    </source>
</evidence>
<evidence type="ECO:0000256" key="2">
    <source>
        <dbReference type="ARBA" id="ARBA00023239"/>
    </source>
</evidence>
<dbReference type="EC" id="4.3.1.7" evidence="5"/>
<comment type="function">
    <text evidence="5">Catalyzes the deamination of various vicinal amino-alcohols to oxo compounds. Allows this organism to utilize ethanolamine as the sole source of nitrogen and carbon in the presence of external vitamin B12.</text>
</comment>
<dbReference type="PIRSF" id="PIRSF018982">
    <property type="entry name" value="EutC"/>
    <property type="match status" value="1"/>
</dbReference>
<reference evidence="7 8" key="1">
    <citation type="submission" date="2023-11" db="EMBL/GenBank/DDBJ databases">
        <title>MicrobeMod: A computational toolkit for identifying prokaryotic methylation and restriction-modification with nanopore sequencing.</title>
        <authorList>
            <person name="Crits-Christoph A."/>
            <person name="Kang S.C."/>
            <person name="Lee H."/>
            <person name="Ostrov N."/>
        </authorList>
    </citation>
    <scope>NUCLEOTIDE SEQUENCE [LARGE SCALE GENOMIC DNA]</scope>
    <source>
        <strain evidence="7 8">ATCC 25935</strain>
    </source>
</reference>
<proteinExistence type="inferred from homology"/>
<feature type="compositionally biased region" description="Low complexity" evidence="6">
    <location>
        <begin position="149"/>
        <end position="171"/>
    </location>
</feature>
<dbReference type="InterPro" id="IPR009246">
    <property type="entry name" value="EutC"/>
</dbReference>
<comment type="similarity">
    <text evidence="5">Belongs to the EutC family.</text>
</comment>
<accession>A0ABZ0XZ11</accession>
<evidence type="ECO:0000256" key="1">
    <source>
        <dbReference type="ARBA" id="ARBA00022628"/>
    </source>
</evidence>
<name>A0ABZ0XZ11_9BURK</name>
<gene>
    <name evidence="5" type="primary">eutC</name>
    <name evidence="7" type="ORF">SR858_00255</name>
</gene>
<feature type="region of interest" description="Disordered" evidence="6">
    <location>
        <begin position="138"/>
        <end position="177"/>
    </location>
</feature>
<keyword evidence="3 5" id="KW-0170">Cobalt</keyword>
<feature type="binding site" evidence="5">
    <location>
        <position position="252"/>
    </location>
    <ligand>
        <name>adenosylcob(III)alamin</name>
        <dbReference type="ChEBI" id="CHEBI:18408"/>
    </ligand>
</feature>
<sequence>MSELECRQTDANANSNANANANADTETAAANANVEDALVVANPWAALRRFTAARIALGRVGVSQPTAPQLAFQLAHARARDAVHQALDVAPLLEGLQELSGQPALALHSGAASRDIYLQRPDLGRRLDDASRQLLQQYAQPQPQPQPSAAPSQPQTQPRSPAAQSQPQPSAAQPPPLPAAAGYDLAFVIADGLSALAIEQNVLPFLRCLAARLALEEWTIAPPAVVLQGRVAVGDEVGELLGARAVLVLVGERPGLSSPDSMGLYLTWAPRVGLTDASRNCISNVRPAGLTWEAAAFKLHYLLSEARRRQLSGVALKDETSDDDPALASSRRNFLLD</sequence>
<comment type="cofactor">
    <cofactor evidence="5">
        <name>adenosylcob(III)alamin</name>
        <dbReference type="ChEBI" id="CHEBI:18408"/>
    </cofactor>
    <text evidence="5">Binds between the large and small subunits.</text>
</comment>